<evidence type="ECO:0000256" key="2">
    <source>
        <dbReference type="ARBA" id="ARBA00022801"/>
    </source>
</evidence>
<protein>
    <submittedName>
        <fullName evidence="5">NUDIX domain-containing protein</fullName>
    </submittedName>
</protein>
<dbReference type="Pfam" id="PF00293">
    <property type="entry name" value="NUDIX"/>
    <property type="match status" value="1"/>
</dbReference>
<dbReference type="PRINTS" id="PR00502">
    <property type="entry name" value="NUDIXFAMILY"/>
</dbReference>
<comment type="caution">
    <text evidence="5">The sequence shown here is derived from an EMBL/GenBank/DDBJ whole genome shotgun (WGS) entry which is preliminary data.</text>
</comment>
<evidence type="ECO:0000313" key="6">
    <source>
        <dbReference type="Proteomes" id="UP001595952"/>
    </source>
</evidence>
<dbReference type="EMBL" id="JBHSEI010000001">
    <property type="protein sequence ID" value="MFC4637408.1"/>
    <property type="molecule type" value="Genomic_DNA"/>
</dbReference>
<evidence type="ECO:0000256" key="1">
    <source>
        <dbReference type="ARBA" id="ARBA00001946"/>
    </source>
</evidence>
<dbReference type="Gene3D" id="3.90.79.10">
    <property type="entry name" value="Nucleoside Triphosphate Pyrophosphohydrolase"/>
    <property type="match status" value="1"/>
</dbReference>
<keyword evidence="6" id="KW-1185">Reference proteome</keyword>
<accession>A0ABV9I5F1</accession>
<dbReference type="PROSITE" id="PS00893">
    <property type="entry name" value="NUDIX_BOX"/>
    <property type="match status" value="1"/>
</dbReference>
<sequence length="142" mass="14981">MPAPGPRVGAGIAVVASDHVLLICRRDNGRWDVPGGAVVAGEPVEEGACRELREETGLNLRAQDVRLLGVFSGPQHRHTYPEGNTVDWVTVVYAAQLPAPVPVQAGDDAAGARWWPLEALPADLSAATRSYLRALLAQGAVS</sequence>
<evidence type="ECO:0000259" key="4">
    <source>
        <dbReference type="PROSITE" id="PS51462"/>
    </source>
</evidence>
<dbReference type="RefSeq" id="WP_380060430.1">
    <property type="nucleotide sequence ID" value="NZ_JBHSEI010000001.1"/>
</dbReference>
<reference evidence="6" key="1">
    <citation type="journal article" date="2019" name="Int. J. Syst. Evol. Microbiol.">
        <title>The Global Catalogue of Microorganisms (GCM) 10K type strain sequencing project: providing services to taxonomists for standard genome sequencing and annotation.</title>
        <authorList>
            <consortium name="The Broad Institute Genomics Platform"/>
            <consortium name="The Broad Institute Genome Sequencing Center for Infectious Disease"/>
            <person name="Wu L."/>
            <person name="Ma J."/>
        </authorList>
    </citation>
    <scope>NUCLEOTIDE SEQUENCE [LARGE SCALE GENOMIC DNA]</scope>
    <source>
        <strain evidence="6">CCUG 55995</strain>
    </source>
</reference>
<comment type="similarity">
    <text evidence="3">Belongs to the Nudix hydrolase family.</text>
</comment>
<name>A0ABV9I5F1_9DEIO</name>
<dbReference type="InterPro" id="IPR000086">
    <property type="entry name" value="NUDIX_hydrolase_dom"/>
</dbReference>
<proteinExistence type="inferred from homology"/>
<organism evidence="5 6">
    <name type="scientific">Deinococcus hohokamensis</name>
    <dbReference type="NCBI Taxonomy" id="309883"/>
    <lineage>
        <taxon>Bacteria</taxon>
        <taxon>Thermotogati</taxon>
        <taxon>Deinococcota</taxon>
        <taxon>Deinococci</taxon>
        <taxon>Deinococcales</taxon>
        <taxon>Deinococcaceae</taxon>
        <taxon>Deinococcus</taxon>
    </lineage>
</organism>
<dbReference type="Proteomes" id="UP001595952">
    <property type="component" value="Unassembled WGS sequence"/>
</dbReference>
<dbReference type="PROSITE" id="PS51462">
    <property type="entry name" value="NUDIX"/>
    <property type="match status" value="1"/>
</dbReference>
<dbReference type="PANTHER" id="PTHR43046">
    <property type="entry name" value="GDP-MANNOSE MANNOSYL HYDROLASE"/>
    <property type="match status" value="1"/>
</dbReference>
<dbReference type="SUPFAM" id="SSF55811">
    <property type="entry name" value="Nudix"/>
    <property type="match status" value="1"/>
</dbReference>
<feature type="domain" description="Nudix hydrolase" evidence="4">
    <location>
        <begin position="5"/>
        <end position="137"/>
    </location>
</feature>
<comment type="cofactor">
    <cofactor evidence="1">
        <name>Mg(2+)</name>
        <dbReference type="ChEBI" id="CHEBI:18420"/>
    </cofactor>
</comment>
<dbReference type="InterPro" id="IPR020084">
    <property type="entry name" value="NUDIX_hydrolase_CS"/>
</dbReference>
<keyword evidence="2 3" id="KW-0378">Hydrolase</keyword>
<gene>
    <name evidence="5" type="ORF">ACFO0D_03530</name>
</gene>
<evidence type="ECO:0000256" key="3">
    <source>
        <dbReference type="RuleBase" id="RU003476"/>
    </source>
</evidence>
<dbReference type="InterPro" id="IPR015797">
    <property type="entry name" value="NUDIX_hydrolase-like_dom_sf"/>
</dbReference>
<dbReference type="InterPro" id="IPR020476">
    <property type="entry name" value="Nudix_hydrolase"/>
</dbReference>
<evidence type="ECO:0000313" key="5">
    <source>
        <dbReference type="EMBL" id="MFC4637408.1"/>
    </source>
</evidence>
<dbReference type="PANTHER" id="PTHR43046:SF2">
    <property type="entry name" value="8-OXO-DGTP DIPHOSPHATASE-RELATED"/>
    <property type="match status" value="1"/>
</dbReference>